<dbReference type="Pfam" id="PF01388">
    <property type="entry name" value="ARID"/>
    <property type="match status" value="1"/>
</dbReference>
<evidence type="ECO:0000313" key="21">
    <source>
        <dbReference type="Proteomes" id="UP000308267"/>
    </source>
</evidence>
<accession>A0A4S2M8P0</accession>
<dbReference type="SUPFAM" id="SSF57903">
    <property type="entry name" value="FYVE/PHD zinc finger"/>
    <property type="match status" value="1"/>
</dbReference>
<feature type="domain" description="JmjC" evidence="19">
    <location>
        <begin position="394"/>
        <end position="560"/>
    </location>
</feature>
<dbReference type="GO" id="GO:0034647">
    <property type="term" value="F:histone H3K4me/H3K4me2/H3K4me3 demethylase activity"/>
    <property type="evidence" value="ECO:0007669"/>
    <property type="project" value="UniProtKB-EC"/>
</dbReference>
<evidence type="ECO:0000259" key="18">
    <source>
        <dbReference type="PROSITE" id="PS51183"/>
    </source>
</evidence>
<dbReference type="PROSITE" id="PS51011">
    <property type="entry name" value="ARID"/>
    <property type="match status" value="1"/>
</dbReference>
<dbReference type="SMART" id="SM00249">
    <property type="entry name" value="PHD"/>
    <property type="match status" value="1"/>
</dbReference>
<evidence type="ECO:0000256" key="13">
    <source>
        <dbReference type="ARBA" id="ARBA00048734"/>
    </source>
</evidence>
<dbReference type="OrthoDB" id="1678912at2759"/>
<comment type="cofactor">
    <cofactor evidence="1">
        <name>Fe(2+)</name>
        <dbReference type="ChEBI" id="CHEBI:29033"/>
    </cofactor>
</comment>
<evidence type="ECO:0000256" key="6">
    <source>
        <dbReference type="ARBA" id="ARBA00022771"/>
    </source>
</evidence>
<evidence type="ECO:0000256" key="12">
    <source>
        <dbReference type="ARBA" id="ARBA00023242"/>
    </source>
</evidence>
<dbReference type="SUPFAM" id="SSF51197">
    <property type="entry name" value="Clavaminate synthase-like"/>
    <property type="match status" value="1"/>
</dbReference>
<dbReference type="Pfam" id="PF02375">
    <property type="entry name" value="JmjN"/>
    <property type="match status" value="1"/>
</dbReference>
<dbReference type="Pfam" id="PF02373">
    <property type="entry name" value="JmjC"/>
    <property type="match status" value="1"/>
</dbReference>
<keyword evidence="11" id="KW-0408">Iron</keyword>
<dbReference type="EMBL" id="SJOL01003250">
    <property type="protein sequence ID" value="TGZ72832.1"/>
    <property type="molecule type" value="Genomic_DNA"/>
</dbReference>
<keyword evidence="21" id="KW-1185">Reference proteome</keyword>
<evidence type="ECO:0000256" key="8">
    <source>
        <dbReference type="ARBA" id="ARBA00022853"/>
    </source>
</evidence>
<protein>
    <recommendedName>
        <fullName evidence="4">[histone H3]-trimethyl-L-lysine(4) demethylase</fullName>
        <ecNumber evidence="4">1.14.11.67</ecNumber>
    </recommendedName>
</protein>
<comment type="catalytic activity">
    <reaction evidence="13">
        <text>N(6),N(6),N(6)-trimethyl-L-lysyl(4)-[histone H3] + 3 2-oxoglutarate + 3 O2 = L-lysyl(4)-[histone H3] + 3 formaldehyde + 3 succinate + 3 CO2</text>
        <dbReference type="Rhea" id="RHEA:60208"/>
        <dbReference type="Rhea" id="RHEA-COMP:15537"/>
        <dbReference type="Rhea" id="RHEA-COMP:15547"/>
        <dbReference type="ChEBI" id="CHEBI:15379"/>
        <dbReference type="ChEBI" id="CHEBI:16526"/>
        <dbReference type="ChEBI" id="CHEBI:16810"/>
        <dbReference type="ChEBI" id="CHEBI:16842"/>
        <dbReference type="ChEBI" id="CHEBI:29969"/>
        <dbReference type="ChEBI" id="CHEBI:30031"/>
        <dbReference type="ChEBI" id="CHEBI:61961"/>
        <dbReference type="EC" id="1.14.11.67"/>
    </reaction>
</comment>
<feature type="domain" description="JmjN" evidence="18">
    <location>
        <begin position="13"/>
        <end position="54"/>
    </location>
</feature>
<dbReference type="Pfam" id="PF00628">
    <property type="entry name" value="PHD"/>
    <property type="match status" value="1"/>
</dbReference>
<organism evidence="20 21">
    <name type="scientific">Opisthorchis felineus</name>
    <dbReference type="NCBI Taxonomy" id="147828"/>
    <lineage>
        <taxon>Eukaryota</taxon>
        <taxon>Metazoa</taxon>
        <taxon>Spiralia</taxon>
        <taxon>Lophotrochozoa</taxon>
        <taxon>Platyhelminthes</taxon>
        <taxon>Trematoda</taxon>
        <taxon>Digenea</taxon>
        <taxon>Opisthorchiida</taxon>
        <taxon>Opisthorchiata</taxon>
        <taxon>Opisthorchiidae</taxon>
        <taxon>Opisthorchis</taxon>
    </lineage>
</organism>
<dbReference type="SMART" id="SM01014">
    <property type="entry name" value="ARID"/>
    <property type="match status" value="1"/>
</dbReference>
<dbReference type="SUPFAM" id="SSF46774">
    <property type="entry name" value="ARID-like"/>
    <property type="match status" value="1"/>
</dbReference>
<evidence type="ECO:0000256" key="3">
    <source>
        <dbReference type="ARBA" id="ARBA00006801"/>
    </source>
</evidence>
<gene>
    <name evidence="20" type="ORF">CRM22_001841</name>
</gene>
<dbReference type="PROSITE" id="PS01359">
    <property type="entry name" value="ZF_PHD_1"/>
    <property type="match status" value="1"/>
</dbReference>
<evidence type="ECO:0000256" key="11">
    <source>
        <dbReference type="ARBA" id="ARBA00023004"/>
    </source>
</evidence>
<dbReference type="InterPro" id="IPR013083">
    <property type="entry name" value="Znf_RING/FYVE/PHD"/>
</dbReference>
<dbReference type="STRING" id="147828.A0A4S2M8P0"/>
<evidence type="ECO:0000259" key="17">
    <source>
        <dbReference type="PROSITE" id="PS51011"/>
    </source>
</evidence>
<dbReference type="EC" id="1.14.11.67" evidence="4"/>
<dbReference type="InterPro" id="IPR019787">
    <property type="entry name" value="Znf_PHD-finger"/>
</dbReference>
<feature type="compositionally biased region" description="Basic and acidic residues" evidence="15">
    <location>
        <begin position="806"/>
        <end position="821"/>
    </location>
</feature>
<dbReference type="GO" id="GO:0005634">
    <property type="term" value="C:nucleus"/>
    <property type="evidence" value="ECO:0007669"/>
    <property type="project" value="UniProtKB-SubCell"/>
</dbReference>
<keyword evidence="6 14" id="KW-0863">Zinc-finger</keyword>
<dbReference type="Gene3D" id="3.30.40.10">
    <property type="entry name" value="Zinc/RING finger domain, C3HC4 (zinc finger)"/>
    <property type="match status" value="1"/>
</dbReference>
<dbReference type="InterPro" id="IPR011011">
    <property type="entry name" value="Znf_FYVE_PHD"/>
</dbReference>
<dbReference type="GO" id="GO:0006355">
    <property type="term" value="P:regulation of DNA-templated transcription"/>
    <property type="evidence" value="ECO:0007669"/>
    <property type="project" value="TreeGrafter"/>
</dbReference>
<dbReference type="InterPro" id="IPR003347">
    <property type="entry name" value="JmjC_dom"/>
</dbReference>
<feature type="region of interest" description="Disordered" evidence="15">
    <location>
        <begin position="806"/>
        <end position="829"/>
    </location>
</feature>
<feature type="domain" description="ARID" evidence="17">
    <location>
        <begin position="78"/>
        <end position="167"/>
    </location>
</feature>
<keyword evidence="9" id="KW-0223">Dioxygenase</keyword>
<dbReference type="InterPro" id="IPR048615">
    <property type="entry name" value="KDM5_C-hel"/>
</dbReference>
<dbReference type="GO" id="GO:0003677">
    <property type="term" value="F:DNA binding"/>
    <property type="evidence" value="ECO:0007669"/>
    <property type="project" value="InterPro"/>
</dbReference>
<dbReference type="InterPro" id="IPR036431">
    <property type="entry name" value="ARID_dom_sf"/>
</dbReference>
<dbReference type="InterPro" id="IPR004198">
    <property type="entry name" value="Znf_C5HC2"/>
</dbReference>
<keyword evidence="12" id="KW-0539">Nucleus</keyword>
<dbReference type="InterPro" id="IPR003349">
    <property type="entry name" value="JmjN"/>
</dbReference>
<proteinExistence type="inferred from homology"/>
<evidence type="ECO:0000256" key="9">
    <source>
        <dbReference type="ARBA" id="ARBA00022964"/>
    </source>
</evidence>
<evidence type="ECO:0000256" key="14">
    <source>
        <dbReference type="PROSITE-ProRule" id="PRU00146"/>
    </source>
</evidence>
<dbReference type="FunFam" id="1.10.150.60:FF:000016">
    <property type="entry name" value="Putative Lysine-specific demethylase 5B"/>
    <property type="match status" value="1"/>
</dbReference>
<dbReference type="InterPro" id="IPR001606">
    <property type="entry name" value="ARID_dom"/>
</dbReference>
<evidence type="ECO:0000259" key="16">
    <source>
        <dbReference type="PROSITE" id="PS50016"/>
    </source>
</evidence>
<feature type="region of interest" description="Disordered" evidence="15">
    <location>
        <begin position="693"/>
        <end position="731"/>
    </location>
</feature>
<dbReference type="PROSITE" id="PS51183">
    <property type="entry name" value="JMJN"/>
    <property type="match status" value="1"/>
</dbReference>
<dbReference type="InterPro" id="IPR001965">
    <property type="entry name" value="Znf_PHD"/>
</dbReference>
<sequence>MSARFTFVPPPEAPIFRPSDEEFKDPLAYLMKIRNIGTKTGICKIIPPKSWNPPFAVNMKEFTFTPRIQRLYELEAQSRIKLNFLSRLYKYIRSQGGDKIRVPSIGGRFLDLHALHKAVHDAGGYEKICSDHNWASIAEKLGYAGRVASSIKNNYEKLLLSFDRIVTSKNDGQLQAKRTCMERIPNKRLRNTSSPEPDDLDLSINKELRNLRFFGAGPKAAVPLTGISKVRKNDTTYPDVDTYTCRACNRGDDESNLLVCDTESCQACYHLYCLLPPLRAIPNYHWKCPECIRSLCVQPPDPYGFPQSSKTYSLHEFGVMADEFKSNYFGRPCCDVPCSVVEQEFWRILQEYNDDIVVEYGADIHSSTQGSGFPTVDRLKNLVGTAQQLEDAKMYAVDPWNLNILPLLDRSILRFIKGNIDGMKIPWCYVGMVFSSFCWHIEDHWSYSINFNHWGEPKTWYGVSRLHADDFERAMRKHAPDLFEQAPDLLHHITTNMNPNILQAEGVPVYRTDQYCGEFVVTFPRAYHAGFNQGFNFAEAVNICLPDWLPIGRACIDHYAVMKRHCVFSNEELLCTLAEVAVGRCLPEDILITTNPYHPNESSAKMCATKPRLPPGCSTAGLDISAIAAVHQEFTLLLNKERRLRQIALNVGIVRMEKVRFDELLDDVRVCDACSTTLFLSGISCPCASFVASPKKTSPRGDQLNGTMGRKRHASDGPAEQEQTEEHDVSFEEKQRTRRFMVCLQHFDQLCPNCEPSACTLKYHYTIEELEDLERALARCSNAFYDWRRPLLQVLSNSNWNSTSFETDKQELSTDPIELKPDCSPPISQDAPPDRRIMTLEELQNHLNVGRTAGYHVDEVFTQAQALCERANKLLSICASVKSALISLRDSELDGENKREVDDQQTDTPSIVGFLLRLPTVSSSPSTAESSKQHNPSVSLHHEVDLNNIRELDLVRLMEACKQQYPINLMTEPDVWFVQDVLNFLNVWRQSAREAVGAVCRLTLPTATRSLTTHCPSNITSPLLVDVSAIASLASGNTHTSPNDQAAFLLLSDVVKSLSGKYPQLADHLPDWNSLNLLHDAFKWMCVFQRQTDEQQQSLWTYPRLRQHLHQGENLLLQLNSLSSTPSTKSPGKTTPTLSARSSLNSPSNSPSLSIDLLSAPVPRILRARMRTSVAQLSQSAMQVESLVGALTELLGLPGSFSCPEVLIVLGQIQTLRVSHLTQWDSPVPDKSSNCTVEPSIQSAQESKTVRLDKELVQHYLPETAEKVSSLMSPLCSLLSGRIRGLLSSVATSAVASRPQLVEAEVLLAIGLLLDTLPVDTPTSDSPDTESPGGLNADMKQLNSLISATRTASSRLWEAFLAARSNDQSDNAPLVRHLLPKFPLDTDNDTCFYEFMDAYAKSPSDAVDVYTTQTEKSRRCLTDLLEAFANDRRSCSSCSERLALRTTQDPTGRCLFCPLFPAQPNCASQDWLTQLNALWALTSTDDSKTKPLCTPQAVAYHAFTKQLGAWLAELSELLRAHAVTLGEAWVKLDITKPVNLPAPVQSVVDTITSLQHVTDGSNVDCEIPVSQQLRTLLLLGCTFPVELDTLLSFLKQLAGAL</sequence>
<evidence type="ECO:0000256" key="4">
    <source>
        <dbReference type="ARBA" id="ARBA00012902"/>
    </source>
</evidence>
<dbReference type="SMART" id="SM00545">
    <property type="entry name" value="JmjN"/>
    <property type="match status" value="1"/>
</dbReference>
<feature type="region of interest" description="Disordered" evidence="15">
    <location>
        <begin position="1122"/>
        <end position="1152"/>
    </location>
</feature>
<dbReference type="InterPro" id="IPR019786">
    <property type="entry name" value="Zinc_finger_PHD-type_CS"/>
</dbReference>
<dbReference type="EMBL" id="SJOL01003250">
    <property type="protein sequence ID" value="TGZ72831.1"/>
    <property type="molecule type" value="Genomic_DNA"/>
</dbReference>
<reference evidence="20 21" key="1">
    <citation type="journal article" date="2019" name="BMC Genomics">
        <title>New insights from Opisthorchis felineus genome: update on genomics of the epidemiologically important liver flukes.</title>
        <authorList>
            <person name="Ershov N.I."/>
            <person name="Mordvinov V.A."/>
            <person name="Prokhortchouk E.B."/>
            <person name="Pakharukova M.Y."/>
            <person name="Gunbin K.V."/>
            <person name="Ustyantsev K."/>
            <person name="Genaev M.A."/>
            <person name="Blinov A.G."/>
            <person name="Mazur A."/>
            <person name="Boulygina E."/>
            <person name="Tsygankova S."/>
            <person name="Khrameeva E."/>
            <person name="Chekanov N."/>
            <person name="Fan G."/>
            <person name="Xiao A."/>
            <person name="Zhang H."/>
            <person name="Xu X."/>
            <person name="Yang H."/>
            <person name="Solovyev V."/>
            <person name="Lee S.M."/>
            <person name="Liu X."/>
            <person name="Afonnikov D.A."/>
            <person name="Skryabin K.G."/>
        </authorList>
    </citation>
    <scope>NUCLEOTIDE SEQUENCE [LARGE SCALE GENOMIC DNA]</scope>
    <source>
        <strain evidence="20">AK-0245</strain>
        <tissue evidence="20">Whole organism</tissue>
    </source>
</reference>
<evidence type="ECO:0000256" key="7">
    <source>
        <dbReference type="ARBA" id="ARBA00022833"/>
    </source>
</evidence>
<name>A0A4S2M8P0_OPIFE</name>
<evidence type="ECO:0000313" key="20">
    <source>
        <dbReference type="EMBL" id="TGZ72832.1"/>
    </source>
</evidence>
<dbReference type="Gene3D" id="2.60.120.650">
    <property type="entry name" value="Cupin"/>
    <property type="match status" value="1"/>
</dbReference>
<keyword evidence="10" id="KW-0560">Oxidoreductase</keyword>
<dbReference type="SMART" id="SM00501">
    <property type="entry name" value="BRIGHT"/>
    <property type="match status" value="1"/>
</dbReference>
<dbReference type="PANTHER" id="PTHR10694">
    <property type="entry name" value="LYSINE-SPECIFIC DEMETHYLASE"/>
    <property type="match status" value="1"/>
</dbReference>
<dbReference type="PROSITE" id="PS51184">
    <property type="entry name" value="JMJC"/>
    <property type="match status" value="1"/>
</dbReference>
<dbReference type="Proteomes" id="UP000308267">
    <property type="component" value="Unassembled WGS sequence"/>
</dbReference>
<feature type="domain" description="PHD-type" evidence="16">
    <location>
        <begin position="242"/>
        <end position="294"/>
    </location>
</feature>
<dbReference type="Pfam" id="PF21323">
    <property type="entry name" value="KDM5_C-hel"/>
    <property type="match status" value="1"/>
</dbReference>
<evidence type="ECO:0000256" key="15">
    <source>
        <dbReference type="SAM" id="MobiDB-lite"/>
    </source>
</evidence>
<dbReference type="GO" id="GO:0008270">
    <property type="term" value="F:zinc ion binding"/>
    <property type="evidence" value="ECO:0007669"/>
    <property type="project" value="UniProtKB-KW"/>
</dbReference>
<evidence type="ECO:0000256" key="10">
    <source>
        <dbReference type="ARBA" id="ARBA00023002"/>
    </source>
</evidence>
<dbReference type="PANTHER" id="PTHR10694:SF33">
    <property type="entry name" value="LYSINE-SPECIFIC DEMETHYLASE 5"/>
    <property type="match status" value="1"/>
</dbReference>
<evidence type="ECO:0000256" key="1">
    <source>
        <dbReference type="ARBA" id="ARBA00001954"/>
    </source>
</evidence>
<dbReference type="SMART" id="SM00558">
    <property type="entry name" value="JmjC"/>
    <property type="match status" value="1"/>
</dbReference>
<dbReference type="PROSITE" id="PS50016">
    <property type="entry name" value="ZF_PHD_2"/>
    <property type="match status" value="1"/>
</dbReference>
<keyword evidence="7" id="KW-0862">Zinc</keyword>
<dbReference type="Gene3D" id="1.10.150.60">
    <property type="entry name" value="ARID DNA-binding domain"/>
    <property type="match status" value="1"/>
</dbReference>
<keyword evidence="8" id="KW-0156">Chromatin regulator</keyword>
<evidence type="ECO:0000256" key="2">
    <source>
        <dbReference type="ARBA" id="ARBA00004123"/>
    </source>
</evidence>
<dbReference type="Pfam" id="PF02928">
    <property type="entry name" value="zf-C5HC2"/>
    <property type="match status" value="1"/>
</dbReference>
<evidence type="ECO:0000256" key="5">
    <source>
        <dbReference type="ARBA" id="ARBA00022723"/>
    </source>
</evidence>
<evidence type="ECO:0000259" key="19">
    <source>
        <dbReference type="PROSITE" id="PS51184"/>
    </source>
</evidence>
<comment type="caution">
    <text evidence="20">The sequence shown here is derived from an EMBL/GenBank/DDBJ whole genome shotgun (WGS) entry which is preliminary data.</text>
</comment>
<comment type="similarity">
    <text evidence="3">Belongs to the JARID1 histone demethylase family.</text>
</comment>
<comment type="subcellular location">
    <subcellularLocation>
        <location evidence="2">Nucleus</location>
    </subcellularLocation>
</comment>
<dbReference type="GO" id="GO:0000785">
    <property type="term" value="C:chromatin"/>
    <property type="evidence" value="ECO:0007669"/>
    <property type="project" value="TreeGrafter"/>
</dbReference>
<keyword evidence="5" id="KW-0479">Metal-binding</keyword>